<dbReference type="Proteomes" id="UP000829999">
    <property type="component" value="Chromosome 20"/>
</dbReference>
<dbReference type="RefSeq" id="XP_035428823.2">
    <property type="nucleotide sequence ID" value="XM_035572930.2"/>
</dbReference>
<feature type="compositionally biased region" description="Basic and acidic residues" evidence="1">
    <location>
        <begin position="1265"/>
        <end position="1277"/>
    </location>
</feature>
<feature type="transmembrane region" description="Helical" evidence="2">
    <location>
        <begin position="2232"/>
        <end position="2259"/>
    </location>
</feature>
<feature type="compositionally biased region" description="Low complexity" evidence="1">
    <location>
        <begin position="1310"/>
        <end position="1334"/>
    </location>
</feature>
<sequence length="2261" mass="260778">MPKRQRLSTARGQTLLCNRLCGKSQAHENVIPLQRKSTSVLSVKASTQQLPRALRRKDLKSLTYLTSANNEPNKAVTLKSCISSQKQNDKIKMKVKFYIKKTDNNQSYSASATKSDHDFDKSITKRQKETPKLHSAYATLHSNKIDFNRARDMAGDNNRLKINIKPKKSFETTGKKSIMNTLFLKKTIASKIKNIIIDKSKQFSDTSLKHRRNSLKLRFCNSYSSIVDYDKFEQNVKTNIKKQIVSPNSKTITKQNKVSSDRSKPLSRSETTRKTNAKSKGTISTIFKNINQTSQLHLRKSLPTPKPEHRNSGITKSALSAVLYHDICGTGKRREERKYHENYKKRRSLSIRFGKQTSKQGLKYFTELQNANTAINTPETTQESEDLNINKILSNKKLKRDRGLKRLFERTRSYKTNNRVKTEKIKRVANNATLSSFELSNNGMNFMESQNSVLGVSSGKITNCQPNNSLSTLKKSASKDNTCNKELSSEDLNELSKNVKQNKLLTNKTIEKEFSNSSNLRVANKTSKLSTRMSTLNKCYDKCKSINLLFRRHPEYTLQKKNKQTQIKKSSSRTKDNPFLNNFFKPLHTLKSRPSDITVEESIKPANDTIKLRHEKSQNSPLPIIKETQSIISRKISQNDAICDGTCKCPLMKNSQNEILKRPGNCCMVELYKINSNNQLNAKHSMNVSDRNIYNLKDMTNYKETYLKLNRREKKLLKERVSFNTNLPKDLKENVKTTEQINTSQEKIDQNCKSETVKTTSINKAIEELSNKNNTSLTNKESRNFFQHHIYQGLLISRKCRQWYLAKMRAVNEVENIRRGRKSEIVNQFEFDTTDEPRPGLSLKVNPQPMHKECVPSFIEKSKQLPTIKPSPFPSRCKLDVDLDYSDYKPGVSLYNKKQRKPSSGCDKRRDICQGCKRPLSECVCEKDKSQTDNKINSPSNNKLKKDAERKVSPDIKIDTKRKVGPDIKKDRKRKVYSDIKIDPKRKVSSDTIDPKRKVSSDIIDPKRKVGPDIKKDRKRKDGRDIKMDPKSKVSSDTIDPKRKVSSNTIDPKRKVSSVIKKDPKHKAGLDIKRRLLDPCFDKRPEDKQKQEKKKTTKAQKPKASEKIKKKEKKVATKNKDECKDKKQDTNPKPKKKFCLKKIFEKKKPTCDPDCKHLSKLDSKPKPSKHSLLKNDVNKQQKMDKDKDPKQNFSKNDVNKQQSMDKDKDPKQNFSKNDVNKQQKRDKGKDSKLSFPKNDLNKQQIKDKGKDPKQNFSKNDVNKQQIRDKRNFSKNDFNKQYIRDICKDPTSISGILQRGGILNIDLDSDSNSGTDSGSNYNSNTSSSSGSSSNSFGKRPNKRRLSNPNFRDRDKNYVQPKPINLQPNKDRYQTSNKNKSPNYSPASKRNKRFSKSSKSFSSVETFHKRPKDCDPNDIYNLSTTRKTSNNSLASGDKTQVIYPKPKKTLPMYVHHLKKESNNVTDRKSSSSVQNKLKSPNKKDRKSISPESIKLTPRRRHSIKHVASNTKQNISSKSNQTFSDKSKNPPSGVNFFTNTVKSCKCYLKRKFIRQRNSKSNYRCLCCICNKKFSKCDCLKKLQKFQDLNESDTVHVANKIQSIYKNTPFQNKSQNSLESISNPSKSYGIKLDKKEHNEENVKCLICKGFLRKCDCLLKKQDKAKSLTSDQFIDKNKKESKECNKAYSEGLFISNKNKKGSYFQRFRRKPSENIKHILTQEFERRMQKNNQIQQLNSEITNKKSGSKRFFDIGHRKKYDVLNTDIRNYIELLAHRIESDLLSSIRQKNNRQNLKSRKSLHTQYSNESKQTIPGESDTSISKHTYSTLQKARRGNIYKIINDHLCFLVQTIETSCLDRLQNNEKKNIRNENTHLSGPNRNLNANKLQCGVANEALKAKSPPKTESCCCKTNINNQKKTLDQPKNITSQGMKTKPGFSNEAVSGKKDECETFLENLMKRGLSICKAKKNNGSTIKLHVRRKSLSYRRLSKLHLPTTKQLPQSNYKIKDVATSCSRTRVKTDKTSTHDDPCFPRPFCSSKSKASDISQTKCISPKKCQEDAKQLKNEGHQVSPNEFKKKSRGIRFTFRPRPCGKHKTAVPCDLSCDKISLRVDSKHWWLDKSRKKHKGIHLQSRRKKKKKTTKKMKRKKLKRKKPSKFKKFMKKQANKQSKRLQKRLEKRLKREMKKKTKKINCKGISKKLRKFILKLDVPCDLTKYALRERPFPLERKPTLFAALKQAIGFVLVGLAAATWLPIFILFTILRCLFCW</sequence>
<feature type="compositionally biased region" description="Basic and acidic residues" evidence="1">
    <location>
        <begin position="1142"/>
        <end position="1165"/>
    </location>
</feature>
<proteinExistence type="predicted"/>
<feature type="region of interest" description="Disordered" evidence="1">
    <location>
        <begin position="1457"/>
        <end position="1528"/>
    </location>
</feature>
<evidence type="ECO:0000313" key="3">
    <source>
        <dbReference type="Proteomes" id="UP000829999"/>
    </source>
</evidence>
<keyword evidence="2" id="KW-0812">Transmembrane</keyword>
<feature type="compositionally biased region" description="Basic and acidic residues" evidence="1">
    <location>
        <begin position="944"/>
        <end position="1043"/>
    </location>
</feature>
<name>A0A9R0CTI9_SPOFR</name>
<feature type="region of interest" description="Disordered" evidence="1">
    <location>
        <begin position="2116"/>
        <end position="2148"/>
    </location>
</feature>
<feature type="compositionally biased region" description="Basic residues" evidence="1">
    <location>
        <begin position="1091"/>
        <end position="1101"/>
    </location>
</feature>
<evidence type="ECO:0000256" key="2">
    <source>
        <dbReference type="SAM" id="Phobius"/>
    </source>
</evidence>
<feature type="compositionally biased region" description="Polar residues" evidence="1">
    <location>
        <begin position="1796"/>
        <end position="1815"/>
    </location>
</feature>
<feature type="compositionally biased region" description="Basic and acidic residues" evidence="1">
    <location>
        <begin position="1103"/>
        <end position="1132"/>
    </location>
</feature>
<keyword evidence="2" id="KW-1133">Transmembrane helix</keyword>
<accession>A0A9R0CTI9</accession>
<protein>
    <submittedName>
        <fullName evidence="4">Uncharacterized protein LOC118261901</fullName>
    </submittedName>
</protein>
<feature type="compositionally biased region" description="Basic and acidic residues" evidence="1">
    <location>
        <begin position="1218"/>
        <end position="1232"/>
    </location>
</feature>
<evidence type="ECO:0000256" key="1">
    <source>
        <dbReference type="SAM" id="MobiDB-lite"/>
    </source>
</evidence>
<feature type="compositionally biased region" description="Polar residues" evidence="1">
    <location>
        <begin position="1505"/>
        <end position="1528"/>
    </location>
</feature>
<feature type="compositionally biased region" description="Polar residues" evidence="1">
    <location>
        <begin position="1254"/>
        <end position="1264"/>
    </location>
</feature>
<dbReference type="GeneID" id="118261901"/>
<feature type="region of interest" description="Disordered" evidence="1">
    <location>
        <begin position="1786"/>
        <end position="1815"/>
    </location>
</feature>
<feature type="region of interest" description="Disordered" evidence="1">
    <location>
        <begin position="927"/>
        <end position="1277"/>
    </location>
</feature>
<feature type="region of interest" description="Disordered" evidence="1">
    <location>
        <begin position="1310"/>
        <end position="1445"/>
    </location>
</feature>
<evidence type="ECO:0000313" key="4">
    <source>
        <dbReference type="RefSeq" id="XP_035428823.2"/>
    </source>
</evidence>
<feature type="compositionally biased region" description="Polar residues" evidence="1">
    <location>
        <begin position="1418"/>
        <end position="1436"/>
    </location>
</feature>
<feature type="compositionally biased region" description="Polar residues" evidence="1">
    <location>
        <begin position="1372"/>
        <end position="1384"/>
    </location>
</feature>
<dbReference type="OrthoDB" id="7493932at2759"/>
<feature type="compositionally biased region" description="Basic and acidic residues" evidence="1">
    <location>
        <begin position="1176"/>
        <end position="1190"/>
    </location>
</feature>
<feature type="compositionally biased region" description="Basic and acidic residues" evidence="1">
    <location>
        <begin position="1060"/>
        <end position="1090"/>
    </location>
</feature>
<feature type="compositionally biased region" description="Basic and acidic residues" evidence="1">
    <location>
        <begin position="1457"/>
        <end position="1467"/>
    </location>
</feature>
<keyword evidence="2" id="KW-0472">Membrane</keyword>
<feature type="region of interest" description="Disordered" evidence="1">
    <location>
        <begin position="247"/>
        <end position="280"/>
    </location>
</feature>
<feature type="compositionally biased region" description="Basic and acidic residues" evidence="1">
    <location>
        <begin position="1404"/>
        <end position="1413"/>
    </location>
</feature>
<keyword evidence="3" id="KW-1185">Reference proteome</keyword>
<gene>
    <name evidence="4" type="primary">LOC118261901</name>
</gene>
<feature type="compositionally biased region" description="Polar residues" evidence="1">
    <location>
        <begin position="1193"/>
        <end position="1202"/>
    </location>
</feature>
<feature type="compositionally biased region" description="Basic and acidic residues" evidence="1">
    <location>
        <begin position="1244"/>
        <end position="1253"/>
    </location>
</feature>
<reference evidence="4" key="1">
    <citation type="submission" date="2025-08" db="UniProtKB">
        <authorList>
            <consortium name="RefSeq"/>
        </authorList>
    </citation>
    <scope>IDENTIFICATION</scope>
    <source>
        <tissue evidence="4">Whole larval tissue</tissue>
    </source>
</reference>
<feature type="compositionally biased region" description="Polar residues" evidence="1">
    <location>
        <begin position="933"/>
        <end position="942"/>
    </location>
</feature>
<feature type="compositionally biased region" description="Polar residues" evidence="1">
    <location>
        <begin position="247"/>
        <end position="258"/>
    </location>
</feature>
<organism evidence="3 4">
    <name type="scientific">Spodoptera frugiperda</name>
    <name type="common">Fall armyworm</name>
    <dbReference type="NCBI Taxonomy" id="7108"/>
    <lineage>
        <taxon>Eukaryota</taxon>
        <taxon>Metazoa</taxon>
        <taxon>Ecdysozoa</taxon>
        <taxon>Arthropoda</taxon>
        <taxon>Hexapoda</taxon>
        <taxon>Insecta</taxon>
        <taxon>Pterygota</taxon>
        <taxon>Neoptera</taxon>
        <taxon>Endopterygota</taxon>
        <taxon>Lepidoptera</taxon>
        <taxon>Glossata</taxon>
        <taxon>Ditrysia</taxon>
        <taxon>Noctuoidea</taxon>
        <taxon>Noctuidae</taxon>
        <taxon>Amphipyrinae</taxon>
        <taxon>Spodoptera</taxon>
    </lineage>
</organism>